<dbReference type="EMBL" id="VCGU01000004">
    <property type="protein sequence ID" value="TRY77462.1"/>
    <property type="molecule type" value="Genomic_DNA"/>
</dbReference>
<dbReference type="STRING" id="6832.A0A553PIF0"/>
<dbReference type="Proteomes" id="UP000318571">
    <property type="component" value="Chromosome 5"/>
</dbReference>
<feature type="compositionally biased region" description="Polar residues" evidence="1">
    <location>
        <begin position="328"/>
        <end position="351"/>
    </location>
</feature>
<evidence type="ECO:0000313" key="4">
    <source>
        <dbReference type="EMBL" id="TRY77462.1"/>
    </source>
</evidence>
<protein>
    <submittedName>
        <fullName evidence="4">Uncharacterized protein</fullName>
    </submittedName>
</protein>
<feature type="region of interest" description="Disordered" evidence="1">
    <location>
        <begin position="203"/>
        <end position="380"/>
    </location>
</feature>
<evidence type="ECO:0000256" key="1">
    <source>
        <dbReference type="SAM" id="MobiDB-lite"/>
    </source>
</evidence>
<reference evidence="4 5" key="1">
    <citation type="journal article" date="2018" name="Nat. Ecol. Evol.">
        <title>Genomic signatures of mitonuclear coevolution across populations of Tigriopus californicus.</title>
        <authorList>
            <person name="Barreto F.S."/>
            <person name="Watson E.T."/>
            <person name="Lima T.G."/>
            <person name="Willett C.S."/>
            <person name="Edmands S."/>
            <person name="Li W."/>
            <person name="Burton R.S."/>
        </authorList>
    </citation>
    <scope>NUCLEOTIDE SEQUENCE [LARGE SCALE GENOMIC DNA]</scope>
    <source>
        <strain evidence="4 5">San Diego</strain>
    </source>
</reference>
<feature type="domain" description="Lysine-specific demethylase 3B PWWP" evidence="3">
    <location>
        <begin position="41"/>
        <end position="132"/>
    </location>
</feature>
<dbReference type="InterPro" id="IPR054503">
    <property type="entry name" value="KDM3AB_Tudor"/>
</dbReference>
<feature type="compositionally biased region" description="Basic and acidic residues" evidence="1">
    <location>
        <begin position="352"/>
        <end position="367"/>
    </location>
</feature>
<feature type="compositionally biased region" description="Polar residues" evidence="1">
    <location>
        <begin position="368"/>
        <end position="378"/>
    </location>
</feature>
<comment type="caution">
    <text evidence="4">The sequence shown here is derived from an EMBL/GenBank/DDBJ whole genome shotgun (WGS) entry which is preliminary data.</text>
</comment>
<organism evidence="4 5">
    <name type="scientific">Tigriopus californicus</name>
    <name type="common">Marine copepod</name>
    <dbReference type="NCBI Taxonomy" id="6832"/>
    <lineage>
        <taxon>Eukaryota</taxon>
        <taxon>Metazoa</taxon>
        <taxon>Ecdysozoa</taxon>
        <taxon>Arthropoda</taxon>
        <taxon>Crustacea</taxon>
        <taxon>Multicrustacea</taxon>
        <taxon>Hexanauplia</taxon>
        <taxon>Copepoda</taxon>
        <taxon>Harpacticoida</taxon>
        <taxon>Harpacticidae</taxon>
        <taxon>Tigriopus</taxon>
    </lineage>
</organism>
<sequence>MAAQIGVIRLAEAERILVEYEDHHWDKREWVRVYKDNFHVFLIEHNMVLAQRPPGPRNIHPAFTFKTLVDNVNMVTKSRNQPVEFLVDGKLDFQVYDKLKIIWDWDASIPNLFLGQNIEDRVREWTDFRDTQHLLISLPAALVGARLKVYRAEGTTQWFDAIMQKYKTDTTEFVMIDDCVLQEHTEDPRLLQMGFLNRQDLESYQKGQSPGSSNRKSRCSLASDLESYQKGQSPGSSNRKSRSSTQRLSLQSLLPSSNLSASMLRSPSSSSISTPHPSKKRSSRSSTTQSMMSSPPESPSLFQNQGEEEEEDTPLAFKKKLKPKRRLQTPTATNPPITSSPKSMTPPATTSQERDQNEPKKYHRQEQQHGNGSRQTAHCCTVPPARTRKGLLPWPQLLLKARALDCSSQLGIHEATSNCSFDDFFSLKYILLFPRTSPTPTTQE</sequence>
<feature type="compositionally biased region" description="Polar residues" evidence="1">
    <location>
        <begin position="205"/>
        <end position="214"/>
    </location>
</feature>
<gene>
    <name evidence="4" type="ORF">TCAL_16981</name>
</gene>
<dbReference type="Pfam" id="PF22987">
    <property type="entry name" value="Tudor_KDM3B"/>
    <property type="match status" value="1"/>
</dbReference>
<feature type="domain" description="Lysine-specific demethylase 3A/B tudor" evidence="2">
    <location>
        <begin position="136"/>
        <end position="206"/>
    </location>
</feature>
<keyword evidence="5" id="KW-1185">Reference proteome</keyword>
<name>A0A553PIF0_TIGCA</name>
<evidence type="ECO:0000313" key="5">
    <source>
        <dbReference type="Proteomes" id="UP000318571"/>
    </source>
</evidence>
<evidence type="ECO:0000259" key="3">
    <source>
        <dbReference type="Pfam" id="PF22988"/>
    </source>
</evidence>
<proteinExistence type="predicted"/>
<feature type="compositionally biased region" description="Low complexity" evidence="1">
    <location>
        <begin position="233"/>
        <end position="276"/>
    </location>
</feature>
<dbReference type="Pfam" id="PF22988">
    <property type="entry name" value="PWWP_KDM3B"/>
    <property type="match status" value="1"/>
</dbReference>
<feature type="compositionally biased region" description="Basic residues" evidence="1">
    <location>
        <begin position="317"/>
        <end position="327"/>
    </location>
</feature>
<evidence type="ECO:0000259" key="2">
    <source>
        <dbReference type="Pfam" id="PF22987"/>
    </source>
</evidence>
<dbReference type="AlphaFoldDB" id="A0A553PIF0"/>
<dbReference type="InterPro" id="IPR054504">
    <property type="entry name" value="PWWP_KDM3B"/>
</dbReference>
<accession>A0A553PIF0</accession>
<feature type="compositionally biased region" description="Low complexity" evidence="1">
    <location>
        <begin position="284"/>
        <end position="295"/>
    </location>
</feature>